<dbReference type="AlphaFoldDB" id="A0A1L3I037"/>
<evidence type="ECO:0000259" key="6">
    <source>
        <dbReference type="Pfam" id="PF02668"/>
    </source>
</evidence>
<organism evidence="7 8">
    <name type="scientific">Phaeobacter porticola</name>
    <dbReference type="NCBI Taxonomy" id="1844006"/>
    <lineage>
        <taxon>Bacteria</taxon>
        <taxon>Pseudomonadati</taxon>
        <taxon>Pseudomonadota</taxon>
        <taxon>Alphaproteobacteria</taxon>
        <taxon>Rhodobacterales</taxon>
        <taxon>Roseobacteraceae</taxon>
        <taxon>Phaeobacter</taxon>
    </lineage>
</organism>
<reference evidence="8" key="1">
    <citation type="submission" date="2016-07" db="EMBL/GenBank/DDBJ databases">
        <title>Phaeobacter portensis sp. nov., a tropodithietic acid producing bacterium isolated from a German harbor.</title>
        <authorList>
            <person name="Freese H.M."/>
            <person name="Bunk B."/>
            <person name="Breider S."/>
            <person name="Brinkhoff T."/>
        </authorList>
    </citation>
    <scope>NUCLEOTIDE SEQUENCE [LARGE SCALE GENOMIC DNA]</scope>
    <source>
        <strain evidence="8">P97</strain>
    </source>
</reference>
<dbReference type="Pfam" id="PF02668">
    <property type="entry name" value="TauD"/>
    <property type="match status" value="1"/>
</dbReference>
<evidence type="ECO:0000313" key="8">
    <source>
        <dbReference type="Proteomes" id="UP000183859"/>
    </source>
</evidence>
<proteinExistence type="inferred from homology"/>
<evidence type="ECO:0000256" key="1">
    <source>
        <dbReference type="ARBA" id="ARBA00005896"/>
    </source>
</evidence>
<dbReference type="GO" id="GO:0000908">
    <property type="term" value="F:taurine dioxygenase activity"/>
    <property type="evidence" value="ECO:0007669"/>
    <property type="project" value="UniProtKB-EC"/>
</dbReference>
<keyword evidence="2" id="KW-0479">Metal-binding</keyword>
<name>A0A1L3I037_9RHOB</name>
<dbReference type="EC" id="1.14.11.17" evidence="7"/>
<dbReference type="OrthoDB" id="7209371at2"/>
<dbReference type="RefSeq" id="WP_072503340.1">
    <property type="nucleotide sequence ID" value="NZ_CP016364.1"/>
</dbReference>
<dbReference type="SUPFAM" id="SSF51197">
    <property type="entry name" value="Clavaminate synthase-like"/>
    <property type="match status" value="1"/>
</dbReference>
<dbReference type="InterPro" id="IPR003819">
    <property type="entry name" value="TauD/TfdA-like"/>
</dbReference>
<dbReference type="InterPro" id="IPR042098">
    <property type="entry name" value="TauD-like_sf"/>
</dbReference>
<keyword evidence="4 7" id="KW-0560">Oxidoreductase</keyword>
<dbReference type="KEGG" id="php:PhaeoP97_00028"/>
<protein>
    <submittedName>
        <fullName evidence="7">Putative taurine catabolism dioxygenase</fullName>
        <ecNumber evidence="7">1.14.11.17</ecNumber>
    </submittedName>
</protein>
<evidence type="ECO:0000256" key="2">
    <source>
        <dbReference type="ARBA" id="ARBA00022723"/>
    </source>
</evidence>
<keyword evidence="5" id="KW-0408">Iron</keyword>
<keyword evidence="8" id="KW-1185">Reference proteome</keyword>
<comment type="similarity">
    <text evidence="1">Belongs to the TfdA dioxygenase family.</text>
</comment>
<accession>A0A1L3I037</accession>
<feature type="domain" description="TauD/TfdA-like" evidence="6">
    <location>
        <begin position="6"/>
        <end position="275"/>
    </location>
</feature>
<evidence type="ECO:0000256" key="5">
    <source>
        <dbReference type="ARBA" id="ARBA00023004"/>
    </source>
</evidence>
<dbReference type="InterPro" id="IPR051178">
    <property type="entry name" value="TfdA_dioxygenase"/>
</dbReference>
<evidence type="ECO:0000256" key="3">
    <source>
        <dbReference type="ARBA" id="ARBA00022964"/>
    </source>
</evidence>
<sequence length="298" mass="33299">MSALFEISPLTGSFGVAVHNFNLSKISAEKDYPELRKLFEDHSALLFRNQSLPPEDHLRLAQLFGPIEDRKKDERQPGAAPEVSLVSNETDAGVTGEMDLHTLHLQANQQWHIDSTFMPVPSLCNVLAAKVVTTEGGQTELASTRAAWAAMPEDLRQRIKGRILGHNYRRSRERISMELANLPMFNKWPAQRWPAVWANPVNGQEALYIASHVFEVEGLSPAEGDALVDELIAFCTQPQFVYSHQWQVGDVLMWDQRATLHRGMPWPYEQPRTLASVCCSMTGSDGLEAARRVVGQAG</sequence>
<dbReference type="EMBL" id="CP016364">
    <property type="protein sequence ID" value="APG45486.1"/>
    <property type="molecule type" value="Genomic_DNA"/>
</dbReference>
<dbReference type="GO" id="GO:0046872">
    <property type="term" value="F:metal ion binding"/>
    <property type="evidence" value="ECO:0007669"/>
    <property type="project" value="UniProtKB-KW"/>
</dbReference>
<keyword evidence="3 7" id="KW-0223">Dioxygenase</keyword>
<gene>
    <name evidence="7" type="ORF">PhaeoP97_00028</name>
</gene>
<dbReference type="Proteomes" id="UP000183859">
    <property type="component" value="Chromosome"/>
</dbReference>
<evidence type="ECO:0000256" key="4">
    <source>
        <dbReference type="ARBA" id="ARBA00023002"/>
    </source>
</evidence>
<dbReference type="PANTHER" id="PTHR43779">
    <property type="entry name" value="DIOXYGENASE RV0097-RELATED"/>
    <property type="match status" value="1"/>
</dbReference>
<dbReference type="PANTHER" id="PTHR43779:SF3">
    <property type="entry name" value="(3R)-3-[(CARBOXYMETHYL)AMINO]FATTY ACID OXYGENASE_DECARBOXYLASE"/>
    <property type="match status" value="1"/>
</dbReference>
<evidence type="ECO:0000313" key="7">
    <source>
        <dbReference type="EMBL" id="APG45486.1"/>
    </source>
</evidence>
<dbReference type="Gene3D" id="3.60.130.10">
    <property type="entry name" value="Clavaminate synthase-like"/>
    <property type="match status" value="1"/>
</dbReference>
<dbReference type="STRING" id="1844006.PhaeoP97_00028"/>